<feature type="transmembrane region" description="Helical" evidence="1">
    <location>
        <begin position="21"/>
        <end position="45"/>
    </location>
</feature>
<accession>A0A5M4B7X2</accession>
<keyword evidence="1" id="KW-1133">Transmembrane helix</keyword>
<dbReference type="AlphaFoldDB" id="A0A5M4B7X2"/>
<keyword evidence="3" id="KW-1185">Reference proteome</keyword>
<name>A0A5M4B7X2_9FLAO</name>
<protein>
    <submittedName>
        <fullName evidence="2">Uncharacterized protein</fullName>
    </submittedName>
</protein>
<evidence type="ECO:0000256" key="1">
    <source>
        <dbReference type="SAM" id="Phobius"/>
    </source>
</evidence>
<organism evidence="2 3">
    <name type="scientific">Capnocytophaga felis</name>
    <dbReference type="NCBI Taxonomy" id="2267611"/>
    <lineage>
        <taxon>Bacteria</taxon>
        <taxon>Pseudomonadati</taxon>
        <taxon>Bacteroidota</taxon>
        <taxon>Flavobacteriia</taxon>
        <taxon>Flavobacteriales</taxon>
        <taxon>Flavobacteriaceae</taxon>
        <taxon>Capnocytophaga</taxon>
    </lineage>
</organism>
<evidence type="ECO:0000313" key="2">
    <source>
        <dbReference type="EMBL" id="GET45342.1"/>
    </source>
</evidence>
<sequence>MLNIKHWITKMNNINMMCTNKLIFSLFVPNVFTIVNANILAIVAITNGIVMSLS</sequence>
<reference evidence="3" key="1">
    <citation type="journal article" date="2020" name="Int. J. Syst. Evol. Microbiol.">
        <title>Capnocytophaga felis sp. nov. isolated from the feline oral cavity.</title>
        <authorList>
            <person name="Suzuki M."/>
            <person name="Umeda K."/>
            <person name="Kimura M."/>
            <person name="Imaoka K."/>
            <person name="Morikawa S."/>
            <person name="Maeda K."/>
        </authorList>
    </citation>
    <scope>NUCLEOTIDE SEQUENCE [LARGE SCALE GENOMIC DNA]</scope>
    <source>
        <strain evidence="3">KC07070</strain>
    </source>
</reference>
<gene>
    <name evidence="2" type="ORF">RCZ01_06440</name>
</gene>
<keyword evidence="1" id="KW-0472">Membrane</keyword>
<dbReference type="EMBL" id="BLBC01000005">
    <property type="protein sequence ID" value="GET45342.1"/>
    <property type="molecule type" value="Genomic_DNA"/>
</dbReference>
<comment type="caution">
    <text evidence="2">The sequence shown here is derived from an EMBL/GenBank/DDBJ whole genome shotgun (WGS) entry which is preliminary data.</text>
</comment>
<dbReference type="Proteomes" id="UP000398217">
    <property type="component" value="Unassembled WGS sequence"/>
</dbReference>
<proteinExistence type="predicted"/>
<keyword evidence="1" id="KW-0812">Transmembrane</keyword>
<evidence type="ECO:0000313" key="3">
    <source>
        <dbReference type="Proteomes" id="UP000398217"/>
    </source>
</evidence>